<feature type="compositionally biased region" description="Low complexity" evidence="4">
    <location>
        <begin position="502"/>
        <end position="516"/>
    </location>
</feature>
<accession>A0ABP0AQQ3</accession>
<keyword evidence="3" id="KW-0175">Coiled coil</keyword>
<evidence type="ECO:0000313" key="6">
    <source>
        <dbReference type="EMBL" id="CAK7209570.1"/>
    </source>
</evidence>
<feature type="compositionally biased region" description="Basic and acidic residues" evidence="4">
    <location>
        <begin position="140"/>
        <end position="155"/>
    </location>
</feature>
<dbReference type="Gene3D" id="1.25.40.10">
    <property type="entry name" value="Tetratricopeptide repeat domain"/>
    <property type="match status" value="1"/>
</dbReference>
<keyword evidence="2" id="KW-0802">TPR repeat</keyword>
<comment type="caution">
    <text evidence="6">The sequence shown here is derived from an EMBL/GenBank/DDBJ whole genome shotgun (WGS) entry which is preliminary data.</text>
</comment>
<gene>
    <name evidence="6" type="ORF">SBRCBS47491_000488</name>
</gene>
<reference evidence="6 7" key="1">
    <citation type="submission" date="2024-01" db="EMBL/GenBank/DDBJ databases">
        <authorList>
            <person name="Allen C."/>
            <person name="Tagirdzhanova G."/>
        </authorList>
    </citation>
    <scope>NUCLEOTIDE SEQUENCE [LARGE SCALE GENOMIC DNA]</scope>
</reference>
<evidence type="ECO:0000256" key="2">
    <source>
        <dbReference type="ARBA" id="ARBA00022803"/>
    </source>
</evidence>
<feature type="compositionally biased region" description="Basic and acidic residues" evidence="4">
    <location>
        <begin position="534"/>
        <end position="544"/>
    </location>
</feature>
<feature type="compositionally biased region" description="Basic and acidic residues" evidence="4">
    <location>
        <begin position="242"/>
        <end position="274"/>
    </location>
</feature>
<evidence type="ECO:0000256" key="1">
    <source>
        <dbReference type="ARBA" id="ARBA00022737"/>
    </source>
</evidence>
<feature type="region of interest" description="Disordered" evidence="4">
    <location>
        <begin position="124"/>
        <end position="225"/>
    </location>
</feature>
<organism evidence="6 7">
    <name type="scientific">Sporothrix bragantina</name>
    <dbReference type="NCBI Taxonomy" id="671064"/>
    <lineage>
        <taxon>Eukaryota</taxon>
        <taxon>Fungi</taxon>
        <taxon>Dikarya</taxon>
        <taxon>Ascomycota</taxon>
        <taxon>Pezizomycotina</taxon>
        <taxon>Sordariomycetes</taxon>
        <taxon>Sordariomycetidae</taxon>
        <taxon>Ophiostomatales</taxon>
        <taxon>Ophiostomataceae</taxon>
        <taxon>Sporothrix</taxon>
    </lineage>
</organism>
<dbReference type="InterPro" id="IPR011990">
    <property type="entry name" value="TPR-like_helical_dom_sf"/>
</dbReference>
<dbReference type="SUPFAM" id="SSF48452">
    <property type="entry name" value="TPR-like"/>
    <property type="match status" value="1"/>
</dbReference>
<keyword evidence="1" id="KW-0677">Repeat</keyword>
<protein>
    <recommendedName>
        <fullName evidence="5">Tetratricopeptide SHNi-TPR domain-containing protein</fullName>
    </recommendedName>
</protein>
<dbReference type="Proteomes" id="UP001642406">
    <property type="component" value="Unassembled WGS sequence"/>
</dbReference>
<feature type="region of interest" description="Disordered" evidence="4">
    <location>
        <begin position="242"/>
        <end position="291"/>
    </location>
</feature>
<sequence>MADTPTDTPVDVVASAVPPVVVASAVPANIRSGVSTPIGSGAMTPAMSELPPDQVAYSLKVSLADLCAKAAMLYSQQKNYEEAAEVYARAAEMQAEINGEMDPENAEILFLYGRSLFKVGQSKSDVLGGKAPETGSGEAVKNDKKEKKANKEKTATEGGLIAKAISGSAGASADGPSSETVDAKKPLFQFAGDEEWDASDDEEGEDAEGEGEGEGDEEEEDDLAVAFEVLDLSRVLFEKQLKEKKQEAETGADADAKTTDEAADKGKEAATDKADEAEEEPASPIATGVPGAMRHVLERLADTHDLLAEISLENERYPNAIVDSRASLAYKKQYLSEDSEIIAEAHFKLSLALEFASVTTSQDDKGTTNNGAGAEGQQVDQALRDEAATELEAAIASTKLKLQAKEVELATLHSPEDNDATRRQIAEVKDIISDMEQRLVDLRKPPIDLNAAVNGPAGAGLGGLLGALSGGAAGSFGSGVQEAKKAATDLSGLVRKKAKDVSTAATAPAAEEASATNGSSTKRKAEEPADGSDDEAKKARTVEA</sequence>
<feature type="coiled-coil region" evidence="3">
    <location>
        <begin position="388"/>
        <end position="438"/>
    </location>
</feature>
<feature type="compositionally biased region" description="Low complexity" evidence="4">
    <location>
        <begin position="156"/>
        <end position="178"/>
    </location>
</feature>
<feature type="domain" description="Tetratricopeptide SHNi-TPR" evidence="5">
    <location>
        <begin position="301"/>
        <end position="333"/>
    </location>
</feature>
<keyword evidence="7" id="KW-1185">Reference proteome</keyword>
<dbReference type="InterPro" id="IPR019544">
    <property type="entry name" value="Tetratricopeptide_SHNi-TPR_dom"/>
</dbReference>
<evidence type="ECO:0000256" key="3">
    <source>
        <dbReference type="SAM" id="Coils"/>
    </source>
</evidence>
<evidence type="ECO:0000313" key="7">
    <source>
        <dbReference type="Proteomes" id="UP001642406"/>
    </source>
</evidence>
<dbReference type="PANTHER" id="PTHR15081">
    <property type="entry name" value="NUCLEAR AUTOANTIGENIC SPERM PROTEIN NASP -RELATED"/>
    <property type="match status" value="1"/>
</dbReference>
<dbReference type="EMBL" id="CAWUHC010000003">
    <property type="protein sequence ID" value="CAK7209570.1"/>
    <property type="molecule type" value="Genomic_DNA"/>
</dbReference>
<feature type="region of interest" description="Disordered" evidence="4">
    <location>
        <begin position="487"/>
        <end position="544"/>
    </location>
</feature>
<evidence type="ECO:0000256" key="4">
    <source>
        <dbReference type="SAM" id="MobiDB-lite"/>
    </source>
</evidence>
<dbReference type="InterPro" id="IPR051730">
    <property type="entry name" value="NASP-like"/>
</dbReference>
<feature type="compositionally biased region" description="Acidic residues" evidence="4">
    <location>
        <begin position="192"/>
        <end position="223"/>
    </location>
</feature>
<proteinExistence type="predicted"/>
<evidence type="ECO:0000259" key="5">
    <source>
        <dbReference type="Pfam" id="PF10516"/>
    </source>
</evidence>
<name>A0ABP0AQQ3_9PEZI</name>
<dbReference type="Pfam" id="PF10516">
    <property type="entry name" value="SHNi-TPR"/>
    <property type="match status" value="1"/>
</dbReference>
<dbReference type="PANTHER" id="PTHR15081:SF1">
    <property type="entry name" value="NUCLEAR AUTOANTIGENIC SPERM PROTEIN"/>
    <property type="match status" value="1"/>
</dbReference>